<proteinExistence type="predicted"/>
<evidence type="ECO:0000313" key="1">
    <source>
        <dbReference type="EMBL" id="AZL67178.1"/>
    </source>
</evidence>
<dbReference type="AlphaFoldDB" id="A0A3Q8TZC3"/>
<organism evidence="1 2">
    <name type="scientific">Pseudomonas entomophila</name>
    <dbReference type="NCBI Taxonomy" id="312306"/>
    <lineage>
        <taxon>Bacteria</taxon>
        <taxon>Pseudomonadati</taxon>
        <taxon>Pseudomonadota</taxon>
        <taxon>Gammaproteobacteria</taxon>
        <taxon>Pseudomonadales</taxon>
        <taxon>Pseudomonadaceae</taxon>
        <taxon>Pseudomonas</taxon>
    </lineage>
</organism>
<dbReference type="OrthoDB" id="7032810at2"/>
<accession>A0A3Q8TZC3</accession>
<evidence type="ECO:0000313" key="2">
    <source>
        <dbReference type="Proteomes" id="UP000268230"/>
    </source>
</evidence>
<protein>
    <submittedName>
        <fullName evidence="1">Uncharacterized protein</fullName>
    </submittedName>
</protein>
<reference evidence="1 2" key="1">
    <citation type="submission" date="2018-12" db="EMBL/GenBank/DDBJ databases">
        <authorList>
            <person name="Li S."/>
            <person name="Yang R."/>
            <person name="Chen G."/>
            <person name="Zou L."/>
            <person name="Zhang C."/>
            <person name="Chen Y."/>
            <person name="Liu Z."/>
            <person name="Li Y."/>
            <person name="Yan Y."/>
            <person name="Huang M."/>
            <person name="Chen T."/>
        </authorList>
    </citation>
    <scope>NUCLEOTIDE SEQUENCE [LARGE SCALE GENOMIC DNA]</scope>
    <source>
        <strain evidence="1 2">1257</strain>
    </source>
</reference>
<dbReference type="Proteomes" id="UP000268230">
    <property type="component" value="Chromosome"/>
</dbReference>
<sequence>MTVDAKRRPSGRLFLHVSPTQIPVGAGLPANQATRYLAPATPVFAGKPAPTGCTTCPRFHPAIANCSYSKTAGLISLHAGFSPTPRIVDVLAPPKPPAAGLHPCRL</sequence>
<name>A0A3Q8TZC3_9PSED</name>
<gene>
    <name evidence="1" type="ORF">EJA05_05255</name>
</gene>
<dbReference type="EMBL" id="CP034338">
    <property type="protein sequence ID" value="AZL67178.1"/>
    <property type="molecule type" value="Genomic_DNA"/>
</dbReference>
<dbReference type="KEGG" id="pory:EJA05_05255"/>